<feature type="domain" description="Potassium channel tetramerisation-type BTB" evidence="1">
    <location>
        <begin position="8"/>
        <end position="75"/>
    </location>
</feature>
<name>A0A3G4ZY67_9VIRU</name>
<dbReference type="GO" id="GO:0051260">
    <property type="term" value="P:protein homooligomerization"/>
    <property type="evidence" value="ECO:0007669"/>
    <property type="project" value="InterPro"/>
</dbReference>
<accession>A0A3G4ZY67</accession>
<evidence type="ECO:0000313" key="2">
    <source>
        <dbReference type="EMBL" id="AYV78961.1"/>
    </source>
</evidence>
<sequence length="98" mass="11564">MSKQKLIRLRVDDKLFTISQTCLDKFQDNSFNKSLKGTEYDFILNDNNALYLDMNPLSLEVILNYLRGYQINRNNINTNILQMVNYDSIRLNLPELTK</sequence>
<reference evidence="2" key="1">
    <citation type="submission" date="2018-10" db="EMBL/GenBank/DDBJ databases">
        <title>Hidden diversity of soil giant viruses.</title>
        <authorList>
            <person name="Schulz F."/>
            <person name="Alteio L."/>
            <person name="Goudeau D."/>
            <person name="Ryan E.M."/>
            <person name="Malmstrom R.R."/>
            <person name="Blanchard J."/>
            <person name="Woyke T."/>
        </authorList>
    </citation>
    <scope>NUCLEOTIDE SEQUENCE</scope>
    <source>
        <strain evidence="2">EDV1</strain>
    </source>
</reference>
<proteinExistence type="predicted"/>
<protein>
    <recommendedName>
        <fullName evidence="1">Potassium channel tetramerisation-type BTB domain-containing protein</fullName>
    </recommendedName>
</protein>
<feature type="non-terminal residue" evidence="2">
    <location>
        <position position="98"/>
    </location>
</feature>
<evidence type="ECO:0000259" key="1">
    <source>
        <dbReference type="Pfam" id="PF02214"/>
    </source>
</evidence>
<gene>
    <name evidence="2" type="ORF">Edafosvirus61_1</name>
</gene>
<dbReference type="SUPFAM" id="SSF54695">
    <property type="entry name" value="POZ domain"/>
    <property type="match status" value="1"/>
</dbReference>
<dbReference type="InterPro" id="IPR003131">
    <property type="entry name" value="T1-type_BTB"/>
</dbReference>
<dbReference type="InterPro" id="IPR011333">
    <property type="entry name" value="SKP1/BTB/POZ_sf"/>
</dbReference>
<dbReference type="Pfam" id="PF02214">
    <property type="entry name" value="BTB_2"/>
    <property type="match status" value="1"/>
</dbReference>
<dbReference type="EMBL" id="MK072126">
    <property type="protein sequence ID" value="AYV78961.1"/>
    <property type="molecule type" value="Genomic_DNA"/>
</dbReference>
<dbReference type="Gene3D" id="3.30.710.10">
    <property type="entry name" value="Potassium Channel Kv1.1, Chain A"/>
    <property type="match status" value="1"/>
</dbReference>
<organism evidence="2">
    <name type="scientific">Edafosvirus sp</name>
    <dbReference type="NCBI Taxonomy" id="2487765"/>
    <lineage>
        <taxon>Viruses</taxon>
        <taxon>Varidnaviria</taxon>
        <taxon>Bamfordvirae</taxon>
        <taxon>Nucleocytoviricota</taxon>
        <taxon>Megaviricetes</taxon>
        <taxon>Imitervirales</taxon>
        <taxon>Mimiviridae</taxon>
        <taxon>Klosneuvirinae</taxon>
    </lineage>
</organism>